<gene>
    <name evidence="2" type="ORF">MVEN_01679700</name>
</gene>
<name>A0A8H6XPB6_9AGAR</name>
<protein>
    <submittedName>
        <fullName evidence="2">F-box domain-containing protein</fullName>
    </submittedName>
</protein>
<evidence type="ECO:0000256" key="1">
    <source>
        <dbReference type="SAM" id="MobiDB-lite"/>
    </source>
</evidence>
<sequence>MLNAALEADRTRISDIEAQILHLERAISALRAEEKIVQKRLDSYKYPVLTLPNEIVSEIFTHFLPIYPGFPPLAGTGSPTSLTQICRKWREITLATPSLWKAIIFDDGLPWKRQGQIFDSWANRSGSCPLSIRFRSRDHYRELLQGLVPHLARLEYLEIHVLSDLTLHGPLPHLRHLDLVIKTDQIVVFHDAPLLRTASLTSVIGSPNISLPWIQLTRLTLIISNFNQCIAILRQTSNLVHCDLQLAGMFDRRHSAPPGAEVTLLHLESLVLDRYSGTTVIGLGYAPFFNLPALRTLHMPEPIFGATSTAMLSSLLSKWGCALQELRVTGERRTVFDSVFRAAFPGIPEIHFDTPYSKETTVDEEDEGYSEDERDFEERNADDTSGVESESVSE</sequence>
<feature type="compositionally biased region" description="Acidic residues" evidence="1">
    <location>
        <begin position="362"/>
        <end position="375"/>
    </location>
</feature>
<evidence type="ECO:0000313" key="2">
    <source>
        <dbReference type="EMBL" id="KAF7343910.1"/>
    </source>
</evidence>
<keyword evidence="3" id="KW-1185">Reference proteome</keyword>
<organism evidence="2 3">
    <name type="scientific">Mycena venus</name>
    <dbReference type="NCBI Taxonomy" id="2733690"/>
    <lineage>
        <taxon>Eukaryota</taxon>
        <taxon>Fungi</taxon>
        <taxon>Dikarya</taxon>
        <taxon>Basidiomycota</taxon>
        <taxon>Agaricomycotina</taxon>
        <taxon>Agaricomycetes</taxon>
        <taxon>Agaricomycetidae</taxon>
        <taxon>Agaricales</taxon>
        <taxon>Marasmiineae</taxon>
        <taxon>Mycenaceae</taxon>
        <taxon>Mycena</taxon>
    </lineage>
</organism>
<comment type="caution">
    <text evidence="2">The sequence shown here is derived from an EMBL/GenBank/DDBJ whole genome shotgun (WGS) entry which is preliminary data.</text>
</comment>
<dbReference type="AlphaFoldDB" id="A0A8H6XPB6"/>
<dbReference type="Gene3D" id="1.20.1280.50">
    <property type="match status" value="1"/>
</dbReference>
<proteinExistence type="predicted"/>
<accession>A0A8H6XPB6</accession>
<dbReference type="SUPFAM" id="SSF52047">
    <property type="entry name" value="RNI-like"/>
    <property type="match status" value="1"/>
</dbReference>
<dbReference type="Proteomes" id="UP000620124">
    <property type="component" value="Unassembled WGS sequence"/>
</dbReference>
<feature type="region of interest" description="Disordered" evidence="1">
    <location>
        <begin position="354"/>
        <end position="394"/>
    </location>
</feature>
<reference evidence="2" key="1">
    <citation type="submission" date="2020-05" db="EMBL/GenBank/DDBJ databases">
        <title>Mycena genomes resolve the evolution of fungal bioluminescence.</title>
        <authorList>
            <person name="Tsai I.J."/>
        </authorList>
    </citation>
    <scope>NUCLEOTIDE SEQUENCE</scope>
    <source>
        <strain evidence="2">CCC161011</strain>
    </source>
</reference>
<dbReference type="EMBL" id="JACAZI010000015">
    <property type="protein sequence ID" value="KAF7343910.1"/>
    <property type="molecule type" value="Genomic_DNA"/>
</dbReference>
<dbReference type="OrthoDB" id="2909228at2759"/>
<evidence type="ECO:0000313" key="3">
    <source>
        <dbReference type="Proteomes" id="UP000620124"/>
    </source>
</evidence>